<dbReference type="Gene3D" id="1.10.1520.10">
    <property type="entry name" value="Ribonuclease III domain"/>
    <property type="match status" value="1"/>
</dbReference>
<dbReference type="SUPFAM" id="SSF54768">
    <property type="entry name" value="dsRNA-binding domain-like"/>
    <property type="match status" value="1"/>
</dbReference>
<reference evidence="5 6" key="1">
    <citation type="journal article" date="2024" name="Nat. Commun.">
        <title>Phylogenomics reveals the evolutionary origins of lichenization in chlorophyte algae.</title>
        <authorList>
            <person name="Puginier C."/>
            <person name="Libourel C."/>
            <person name="Otte J."/>
            <person name="Skaloud P."/>
            <person name="Haon M."/>
            <person name="Grisel S."/>
            <person name="Petersen M."/>
            <person name="Berrin J.G."/>
            <person name="Delaux P.M."/>
            <person name="Dal Grande F."/>
            <person name="Keller J."/>
        </authorList>
    </citation>
    <scope>NUCLEOTIDE SEQUENCE [LARGE SCALE GENOMIC DNA]</scope>
    <source>
        <strain evidence="5 6">SAG 216-7</strain>
    </source>
</reference>
<proteinExistence type="predicted"/>
<dbReference type="PANTHER" id="PTHR11207:SF0">
    <property type="entry name" value="RIBONUCLEASE 3"/>
    <property type="match status" value="1"/>
</dbReference>
<dbReference type="Pfam" id="PF00636">
    <property type="entry name" value="Ribonuclease_3"/>
    <property type="match status" value="1"/>
</dbReference>
<name>A0ABR2YLN3_9CHLO</name>
<dbReference type="PROSITE" id="PS00517">
    <property type="entry name" value="RNASE_3_1"/>
    <property type="match status" value="1"/>
</dbReference>
<feature type="region of interest" description="Disordered" evidence="2">
    <location>
        <begin position="356"/>
        <end position="387"/>
    </location>
</feature>
<evidence type="ECO:0000259" key="4">
    <source>
        <dbReference type="PROSITE" id="PS50142"/>
    </source>
</evidence>
<feature type="signal peptide" evidence="3">
    <location>
        <begin position="1"/>
        <end position="21"/>
    </location>
</feature>
<protein>
    <recommendedName>
        <fullName evidence="4">RNase III domain-containing protein</fullName>
    </recommendedName>
</protein>
<dbReference type="CDD" id="cd00593">
    <property type="entry name" value="RIBOc"/>
    <property type="match status" value="1"/>
</dbReference>
<sequence>MKAAWCACMFLARAAWWAVRGRPRPPQLHASPTLARLRACASAREAKQASLAAGFDREGKTSAPLADLPRWRVEALVGTHVCEMGLYRRALTSPTAVDDVVGCSYERLEYVGDAVLGLIIREYIYSKYPGVTEHAMCTMVSTLVSGRTLHDFARGLRLEHYLALSAEEQWSMRSMSGYAGGMLADAFEALLGALFMDRGYPAARAFVLRLIEEVVDMERLPLNRDYKGVLGNIMRLRGMGRAVYRSRAHMGTPDPARASYPLVPRAPAGGGPHLIWVCEVMVGAVVASGADIHRPTAEQQAARAALQALGLSLEELSLVESDQLTMLDIARSLPGLPNRPAQASYAGSVKEGRKEVYASMNGDSSAHNGNGSNGAGKGARKTSAKRA</sequence>
<dbReference type="Proteomes" id="UP001491310">
    <property type="component" value="Unassembled WGS sequence"/>
</dbReference>
<dbReference type="SUPFAM" id="SSF69065">
    <property type="entry name" value="RNase III domain-like"/>
    <property type="match status" value="1"/>
</dbReference>
<keyword evidence="1" id="KW-0694">RNA-binding</keyword>
<feature type="compositionally biased region" description="Basic residues" evidence="2">
    <location>
        <begin position="378"/>
        <end position="387"/>
    </location>
</feature>
<dbReference type="PANTHER" id="PTHR11207">
    <property type="entry name" value="RIBONUCLEASE III"/>
    <property type="match status" value="1"/>
</dbReference>
<keyword evidence="3" id="KW-0732">Signal</keyword>
<keyword evidence="6" id="KW-1185">Reference proteome</keyword>
<dbReference type="InterPro" id="IPR000999">
    <property type="entry name" value="RNase_III_dom"/>
</dbReference>
<evidence type="ECO:0000256" key="2">
    <source>
        <dbReference type="SAM" id="MobiDB-lite"/>
    </source>
</evidence>
<feature type="chain" id="PRO_5046577426" description="RNase III domain-containing protein" evidence="3">
    <location>
        <begin position="22"/>
        <end position="387"/>
    </location>
</feature>
<accession>A0ABR2YLN3</accession>
<feature type="compositionally biased region" description="Low complexity" evidence="2">
    <location>
        <begin position="361"/>
        <end position="370"/>
    </location>
</feature>
<organism evidence="5 6">
    <name type="scientific">Coccomyxa subellipsoidea</name>
    <dbReference type="NCBI Taxonomy" id="248742"/>
    <lineage>
        <taxon>Eukaryota</taxon>
        <taxon>Viridiplantae</taxon>
        <taxon>Chlorophyta</taxon>
        <taxon>core chlorophytes</taxon>
        <taxon>Trebouxiophyceae</taxon>
        <taxon>Trebouxiophyceae incertae sedis</taxon>
        <taxon>Coccomyxaceae</taxon>
        <taxon>Coccomyxa</taxon>
    </lineage>
</organism>
<evidence type="ECO:0000313" key="6">
    <source>
        <dbReference type="Proteomes" id="UP001491310"/>
    </source>
</evidence>
<comment type="caution">
    <text evidence="5">The sequence shown here is derived from an EMBL/GenBank/DDBJ whole genome shotgun (WGS) entry which is preliminary data.</text>
</comment>
<dbReference type="PROSITE" id="PS50142">
    <property type="entry name" value="RNASE_3_2"/>
    <property type="match status" value="1"/>
</dbReference>
<dbReference type="EMBL" id="JALJOT010000008">
    <property type="protein sequence ID" value="KAK9907929.1"/>
    <property type="molecule type" value="Genomic_DNA"/>
</dbReference>
<dbReference type="SMART" id="SM00535">
    <property type="entry name" value="RIBOc"/>
    <property type="match status" value="1"/>
</dbReference>
<gene>
    <name evidence="5" type="ORF">WJX75_000151</name>
</gene>
<evidence type="ECO:0000256" key="1">
    <source>
        <dbReference type="ARBA" id="ARBA00022884"/>
    </source>
</evidence>
<evidence type="ECO:0000313" key="5">
    <source>
        <dbReference type="EMBL" id="KAK9907929.1"/>
    </source>
</evidence>
<dbReference type="InterPro" id="IPR036389">
    <property type="entry name" value="RNase_III_sf"/>
</dbReference>
<evidence type="ECO:0000256" key="3">
    <source>
        <dbReference type="SAM" id="SignalP"/>
    </source>
</evidence>
<feature type="domain" description="RNase III" evidence="4">
    <location>
        <begin position="77"/>
        <end position="199"/>
    </location>
</feature>